<sequence length="326" mass="35875">MTHEREITEPVDLCLPGGSLNPGAVGWSRRPLHRGNLRGWGRAKRWEYWGVVTPGHIVGLVASSLDYAGVHGVYVLDRATGRELNTDAVVPFARGTVFADRSGQGRTSVRGGGLQIDIEEGPHGSSVRATAPGVAVDLTMPLPDGHESLSVVIPWSSRRFQYTVKDVGRPVHGTLTVEGRTVAVAAADSFAVLDHGRGKWPYRIRWNWAAGSGPGRAIQLGGRWTDGTGLTENALFVDGRLHKIGDELRWSYDRTDWLRPWRITGTRVDAHFHPFHEKVSRTELGVIANETHQCFGHFTGWATTDGGERVDLDGLTGWAEEARNRW</sequence>
<protein>
    <recommendedName>
        <fullName evidence="3">DUF2804 domain-containing protein</fullName>
    </recommendedName>
</protein>
<evidence type="ECO:0000313" key="2">
    <source>
        <dbReference type="Proteomes" id="UP000601223"/>
    </source>
</evidence>
<keyword evidence="2" id="KW-1185">Reference proteome</keyword>
<dbReference type="PANTHER" id="PTHR35868:SF3">
    <property type="entry name" value="DUF2804 DOMAIN-CONTAINING PROTEIN"/>
    <property type="match status" value="1"/>
</dbReference>
<dbReference type="InterPro" id="IPR021243">
    <property type="entry name" value="DUF2804"/>
</dbReference>
<organism evidence="1 2">
    <name type="scientific">Catellatospora bangladeshensis</name>
    <dbReference type="NCBI Taxonomy" id="310355"/>
    <lineage>
        <taxon>Bacteria</taxon>
        <taxon>Bacillati</taxon>
        <taxon>Actinomycetota</taxon>
        <taxon>Actinomycetes</taxon>
        <taxon>Micromonosporales</taxon>
        <taxon>Micromonosporaceae</taxon>
        <taxon>Catellatospora</taxon>
    </lineage>
</organism>
<dbReference type="RefSeq" id="WP_203752492.1">
    <property type="nucleotide sequence ID" value="NZ_BONF01000036.1"/>
</dbReference>
<accession>A0A8J3JKW0</accession>
<dbReference type="Pfam" id="PF10974">
    <property type="entry name" value="DUF2804"/>
    <property type="match status" value="1"/>
</dbReference>
<dbReference type="Proteomes" id="UP000601223">
    <property type="component" value="Unassembled WGS sequence"/>
</dbReference>
<name>A0A8J3JKW0_9ACTN</name>
<dbReference type="EMBL" id="BONF01000036">
    <property type="protein sequence ID" value="GIF84344.1"/>
    <property type="molecule type" value="Genomic_DNA"/>
</dbReference>
<evidence type="ECO:0008006" key="3">
    <source>
        <dbReference type="Google" id="ProtNLM"/>
    </source>
</evidence>
<evidence type="ECO:0000313" key="1">
    <source>
        <dbReference type="EMBL" id="GIF84344.1"/>
    </source>
</evidence>
<comment type="caution">
    <text evidence="1">The sequence shown here is derived from an EMBL/GenBank/DDBJ whole genome shotgun (WGS) entry which is preliminary data.</text>
</comment>
<dbReference type="AlphaFoldDB" id="A0A8J3JKW0"/>
<gene>
    <name evidence="1" type="ORF">Cba03nite_56930</name>
</gene>
<dbReference type="PANTHER" id="PTHR35868">
    <property type="entry name" value="DUF2804 DOMAIN-CONTAINING PROTEIN-RELATED"/>
    <property type="match status" value="1"/>
</dbReference>
<reference evidence="1 2" key="1">
    <citation type="submission" date="2021-01" db="EMBL/GenBank/DDBJ databases">
        <title>Whole genome shotgun sequence of Catellatospora bangladeshensis NBRC 107357.</title>
        <authorList>
            <person name="Komaki H."/>
            <person name="Tamura T."/>
        </authorList>
    </citation>
    <scope>NUCLEOTIDE SEQUENCE [LARGE SCALE GENOMIC DNA]</scope>
    <source>
        <strain evidence="1 2">NBRC 107357</strain>
    </source>
</reference>
<proteinExistence type="predicted"/>